<dbReference type="NCBIfam" id="TIGR00079">
    <property type="entry name" value="pept_deformyl"/>
    <property type="match status" value="1"/>
</dbReference>
<dbReference type="InterPro" id="IPR023635">
    <property type="entry name" value="Peptide_deformylase"/>
</dbReference>
<feature type="binding site" evidence="6">
    <location>
        <position position="102"/>
    </location>
    <ligand>
        <name>Fe cation</name>
        <dbReference type="ChEBI" id="CHEBI:24875"/>
    </ligand>
</feature>
<sequence>MAVLPLRTLGDPVLRTPAQEVPALDARIVQLVEDMYQTMDAAGGIGLAAPQIGVGLRIFTFDAAGSRGAVINPELSLTGPIGPTPREPSRPAEGENLLREGCLSVDGVYSPVDRSQTVVLTGTTPEGAAVHVEAAGLLAACFQHEVDHLDGRLFIDRLTGEDRRHAMRALREPSAGGTGPQRRAAGAGPESRPDAGSGSSFFAGPRT</sequence>
<dbReference type="SUPFAM" id="SSF56420">
    <property type="entry name" value="Peptide deformylase"/>
    <property type="match status" value="1"/>
</dbReference>
<dbReference type="EC" id="3.5.1.88" evidence="6"/>
<evidence type="ECO:0000256" key="5">
    <source>
        <dbReference type="ARBA" id="ARBA00023004"/>
    </source>
</evidence>
<comment type="similarity">
    <text evidence="1 6">Belongs to the polypeptide deformylase family.</text>
</comment>
<accession>A0ABP6LMG7</accession>
<dbReference type="PANTHER" id="PTHR10458:SF2">
    <property type="entry name" value="PEPTIDE DEFORMYLASE, MITOCHONDRIAL"/>
    <property type="match status" value="1"/>
</dbReference>
<dbReference type="Proteomes" id="UP001500236">
    <property type="component" value="Unassembled WGS sequence"/>
</dbReference>
<comment type="function">
    <text evidence="6">Removes the formyl group from the N-terminal Met of newly synthesized proteins. Requires at least a dipeptide for an efficient rate of reaction. N-terminal L-methionine is a prerequisite for activity but the enzyme has broad specificity at other positions.</text>
</comment>
<organism evidence="8 9">
    <name type="scientific">Nesterenkonia aethiopica</name>
    <dbReference type="NCBI Taxonomy" id="269144"/>
    <lineage>
        <taxon>Bacteria</taxon>
        <taxon>Bacillati</taxon>
        <taxon>Actinomycetota</taxon>
        <taxon>Actinomycetes</taxon>
        <taxon>Micrococcales</taxon>
        <taxon>Micrococcaceae</taxon>
        <taxon>Nesterenkonia</taxon>
    </lineage>
</organism>
<keyword evidence="2 6" id="KW-0479">Metal-binding</keyword>
<evidence type="ECO:0000256" key="3">
    <source>
        <dbReference type="ARBA" id="ARBA00022801"/>
    </source>
</evidence>
<feature type="binding site" evidence="6">
    <location>
        <position position="144"/>
    </location>
    <ligand>
        <name>Fe cation</name>
        <dbReference type="ChEBI" id="CHEBI:24875"/>
    </ligand>
</feature>
<dbReference type="NCBIfam" id="NF001159">
    <property type="entry name" value="PRK00150.1-3"/>
    <property type="match status" value="1"/>
</dbReference>
<dbReference type="PIRSF" id="PIRSF004749">
    <property type="entry name" value="Pep_def"/>
    <property type="match status" value="1"/>
</dbReference>
<evidence type="ECO:0000313" key="8">
    <source>
        <dbReference type="EMBL" id="GAA3051799.1"/>
    </source>
</evidence>
<dbReference type="Gene3D" id="3.90.45.10">
    <property type="entry name" value="Peptide deformylase"/>
    <property type="match status" value="1"/>
</dbReference>
<feature type="binding site" evidence="6">
    <location>
        <position position="148"/>
    </location>
    <ligand>
        <name>Fe cation</name>
        <dbReference type="ChEBI" id="CHEBI:24875"/>
    </ligand>
</feature>
<evidence type="ECO:0000256" key="7">
    <source>
        <dbReference type="SAM" id="MobiDB-lite"/>
    </source>
</evidence>
<reference evidence="9" key="1">
    <citation type="journal article" date="2019" name="Int. J. Syst. Evol. Microbiol.">
        <title>The Global Catalogue of Microorganisms (GCM) 10K type strain sequencing project: providing services to taxonomists for standard genome sequencing and annotation.</title>
        <authorList>
            <consortium name="The Broad Institute Genomics Platform"/>
            <consortium name="The Broad Institute Genome Sequencing Center for Infectious Disease"/>
            <person name="Wu L."/>
            <person name="Ma J."/>
        </authorList>
    </citation>
    <scope>NUCLEOTIDE SEQUENCE [LARGE SCALE GENOMIC DNA]</scope>
    <source>
        <strain evidence="9">JCM 14309</strain>
    </source>
</reference>
<keyword evidence="5 6" id="KW-0408">Iron</keyword>
<protein>
    <recommendedName>
        <fullName evidence="6">Peptide deformylase</fullName>
        <shortName evidence="6">PDF</shortName>
        <ecNumber evidence="6">3.5.1.88</ecNumber>
    </recommendedName>
    <alternativeName>
        <fullName evidence="6">Polypeptide deformylase</fullName>
    </alternativeName>
</protein>
<evidence type="ECO:0000256" key="1">
    <source>
        <dbReference type="ARBA" id="ARBA00010759"/>
    </source>
</evidence>
<name>A0ABP6LMG7_9MICC</name>
<dbReference type="PRINTS" id="PR01576">
    <property type="entry name" value="PDEFORMYLASE"/>
</dbReference>
<keyword evidence="3 6" id="KW-0378">Hydrolase</keyword>
<dbReference type="CDD" id="cd00487">
    <property type="entry name" value="Pep_deformylase"/>
    <property type="match status" value="1"/>
</dbReference>
<dbReference type="EMBL" id="BAAAVT010000001">
    <property type="protein sequence ID" value="GAA3051799.1"/>
    <property type="molecule type" value="Genomic_DNA"/>
</dbReference>
<evidence type="ECO:0000256" key="6">
    <source>
        <dbReference type="HAMAP-Rule" id="MF_00163"/>
    </source>
</evidence>
<keyword evidence="4 6" id="KW-0648">Protein biosynthesis</keyword>
<dbReference type="Pfam" id="PF01327">
    <property type="entry name" value="Pep_deformylase"/>
    <property type="match status" value="1"/>
</dbReference>
<proteinExistence type="inferred from homology"/>
<gene>
    <name evidence="6" type="primary">def</name>
    <name evidence="8" type="ORF">GCM10010529_02380</name>
</gene>
<comment type="caution">
    <text evidence="8">The sequence shown here is derived from an EMBL/GenBank/DDBJ whole genome shotgun (WGS) entry which is preliminary data.</text>
</comment>
<feature type="region of interest" description="Disordered" evidence="7">
    <location>
        <begin position="169"/>
        <end position="207"/>
    </location>
</feature>
<evidence type="ECO:0000313" key="9">
    <source>
        <dbReference type="Proteomes" id="UP001500236"/>
    </source>
</evidence>
<comment type="catalytic activity">
    <reaction evidence="6">
        <text>N-terminal N-formyl-L-methionyl-[peptide] + H2O = N-terminal L-methionyl-[peptide] + formate</text>
        <dbReference type="Rhea" id="RHEA:24420"/>
        <dbReference type="Rhea" id="RHEA-COMP:10639"/>
        <dbReference type="Rhea" id="RHEA-COMP:10640"/>
        <dbReference type="ChEBI" id="CHEBI:15377"/>
        <dbReference type="ChEBI" id="CHEBI:15740"/>
        <dbReference type="ChEBI" id="CHEBI:49298"/>
        <dbReference type="ChEBI" id="CHEBI:64731"/>
        <dbReference type="EC" id="3.5.1.88"/>
    </reaction>
</comment>
<evidence type="ECO:0000256" key="2">
    <source>
        <dbReference type="ARBA" id="ARBA00022723"/>
    </source>
</evidence>
<dbReference type="InterPro" id="IPR036821">
    <property type="entry name" value="Peptide_deformylase_sf"/>
</dbReference>
<evidence type="ECO:0000256" key="4">
    <source>
        <dbReference type="ARBA" id="ARBA00022917"/>
    </source>
</evidence>
<dbReference type="HAMAP" id="MF_00163">
    <property type="entry name" value="Pep_deformylase"/>
    <property type="match status" value="1"/>
</dbReference>
<keyword evidence="9" id="KW-1185">Reference proteome</keyword>
<dbReference type="PANTHER" id="PTHR10458">
    <property type="entry name" value="PEPTIDE DEFORMYLASE"/>
    <property type="match status" value="1"/>
</dbReference>
<feature type="active site" evidence="6">
    <location>
        <position position="145"/>
    </location>
</feature>
<dbReference type="RefSeq" id="WP_344683418.1">
    <property type="nucleotide sequence ID" value="NZ_BAAAVT010000001.1"/>
</dbReference>
<comment type="cofactor">
    <cofactor evidence="6">
        <name>Fe(2+)</name>
        <dbReference type="ChEBI" id="CHEBI:29033"/>
    </cofactor>
    <text evidence="6">Binds 1 Fe(2+) ion.</text>
</comment>